<dbReference type="OrthoDB" id="446046at2"/>
<keyword evidence="2" id="KW-1185">Reference proteome</keyword>
<proteinExistence type="predicted"/>
<evidence type="ECO:0000313" key="2">
    <source>
        <dbReference type="Proteomes" id="UP000320055"/>
    </source>
</evidence>
<organism evidence="1 2">
    <name type="scientific">Hyella patelloides LEGE 07179</name>
    <dbReference type="NCBI Taxonomy" id="945734"/>
    <lineage>
        <taxon>Bacteria</taxon>
        <taxon>Bacillati</taxon>
        <taxon>Cyanobacteriota</taxon>
        <taxon>Cyanophyceae</taxon>
        <taxon>Pleurocapsales</taxon>
        <taxon>Hyellaceae</taxon>
        <taxon>Hyella</taxon>
    </lineage>
</organism>
<evidence type="ECO:0000313" key="1">
    <source>
        <dbReference type="EMBL" id="VEP15843.1"/>
    </source>
</evidence>
<sequence length="93" mass="10633">MNQTLMNPKVLQNRLESLGWTQYRLAQEIDKLRGAQKGAGNYTSTVKKVLDNPEKSQSKTLEDLVKAMGGELFIKWKKTEPVVVDYEEVKFSD</sequence>
<reference evidence="1 2" key="1">
    <citation type="submission" date="2019-01" db="EMBL/GenBank/DDBJ databases">
        <authorList>
            <person name="Brito A."/>
        </authorList>
    </citation>
    <scope>NUCLEOTIDE SEQUENCE [LARGE SCALE GENOMIC DNA]</scope>
    <source>
        <strain evidence="1">1</strain>
    </source>
</reference>
<accession>A0A563VX51</accession>
<gene>
    <name evidence="1" type="ORF">H1P_3780005</name>
</gene>
<evidence type="ECO:0008006" key="3">
    <source>
        <dbReference type="Google" id="ProtNLM"/>
    </source>
</evidence>
<dbReference type="RefSeq" id="WP_144874690.1">
    <property type="nucleotide sequence ID" value="NZ_LR214114.1"/>
</dbReference>
<protein>
    <recommendedName>
        <fullName evidence="3">HTH cro/C1-type domain-containing protein</fullName>
    </recommendedName>
</protein>
<dbReference type="EMBL" id="CAACVJ010000310">
    <property type="protein sequence ID" value="VEP15843.1"/>
    <property type="molecule type" value="Genomic_DNA"/>
</dbReference>
<dbReference type="Proteomes" id="UP000320055">
    <property type="component" value="Unassembled WGS sequence"/>
</dbReference>
<dbReference type="AlphaFoldDB" id="A0A563VX51"/>
<name>A0A563VX51_9CYAN</name>